<reference evidence="2" key="1">
    <citation type="journal article" date="2014" name="Proc. Natl. Acad. Sci. U.S.A.">
        <title>Extensive sampling of basidiomycete genomes demonstrates inadequacy of the white-rot/brown-rot paradigm for wood decay fungi.</title>
        <authorList>
            <person name="Riley R."/>
            <person name="Salamov A.A."/>
            <person name="Brown D.W."/>
            <person name="Nagy L.G."/>
            <person name="Floudas D."/>
            <person name="Held B.W."/>
            <person name="Levasseur A."/>
            <person name="Lombard V."/>
            <person name="Morin E."/>
            <person name="Otillar R."/>
            <person name="Lindquist E.A."/>
            <person name="Sun H."/>
            <person name="LaButti K.M."/>
            <person name="Schmutz J."/>
            <person name="Jabbour D."/>
            <person name="Luo H."/>
            <person name="Baker S.E."/>
            <person name="Pisabarro A.G."/>
            <person name="Walton J.D."/>
            <person name="Blanchette R.A."/>
            <person name="Henrissat B."/>
            <person name="Martin F."/>
            <person name="Cullen D."/>
            <person name="Hibbett D.S."/>
            <person name="Grigoriev I.V."/>
        </authorList>
    </citation>
    <scope>NUCLEOTIDE SEQUENCE [LARGE SCALE GENOMIC DNA]</scope>
    <source>
        <strain evidence="2">FD-172 SS1</strain>
    </source>
</reference>
<dbReference type="Proteomes" id="UP000027195">
    <property type="component" value="Unassembled WGS sequence"/>
</dbReference>
<keyword evidence="2" id="KW-1185">Reference proteome</keyword>
<evidence type="ECO:0000313" key="2">
    <source>
        <dbReference type="Proteomes" id="UP000027195"/>
    </source>
</evidence>
<dbReference type="InParanoid" id="A0A067MNI9"/>
<organism evidence="1 2">
    <name type="scientific">Botryobasidium botryosum (strain FD-172 SS1)</name>
    <dbReference type="NCBI Taxonomy" id="930990"/>
    <lineage>
        <taxon>Eukaryota</taxon>
        <taxon>Fungi</taxon>
        <taxon>Dikarya</taxon>
        <taxon>Basidiomycota</taxon>
        <taxon>Agaricomycotina</taxon>
        <taxon>Agaricomycetes</taxon>
        <taxon>Cantharellales</taxon>
        <taxon>Botryobasidiaceae</taxon>
        <taxon>Botryobasidium</taxon>
    </lineage>
</organism>
<accession>A0A067MNI9</accession>
<name>A0A067MNI9_BOTB1</name>
<dbReference type="OrthoDB" id="2524788at2759"/>
<evidence type="ECO:0000313" key="1">
    <source>
        <dbReference type="EMBL" id="KDQ13151.1"/>
    </source>
</evidence>
<gene>
    <name evidence="1" type="ORF">BOTBODRAFT_33764</name>
</gene>
<proteinExistence type="predicted"/>
<dbReference type="HOGENOM" id="CLU_128912_0_0_1"/>
<protein>
    <submittedName>
        <fullName evidence="1">Uncharacterized protein</fullName>
    </submittedName>
</protein>
<sequence>MSEPVVLPPLPIGNAELETDYNAVVRHSALKGYQTLSLLTPPVYIIANLVRRRPFYINRLLRATWISGVAGTATGAGLGWARLHNADAPAIKDRRLRIEYNQTQIRNDDYSTIGSVLFAILTPALFWKRASIVNLILGGAGIGSAVGVLTHLGKSFSEGEEIKPEGMRDVVEGAIKREG</sequence>
<dbReference type="AlphaFoldDB" id="A0A067MNI9"/>
<dbReference type="EMBL" id="KL198045">
    <property type="protein sequence ID" value="KDQ13151.1"/>
    <property type="molecule type" value="Genomic_DNA"/>
</dbReference>